<dbReference type="GO" id="GO:0006384">
    <property type="term" value="P:transcription initiation at RNA polymerase III promoter"/>
    <property type="evidence" value="ECO:0007669"/>
    <property type="project" value="InterPro"/>
</dbReference>
<feature type="region of interest" description="Disordered" evidence="2">
    <location>
        <begin position="51"/>
        <end position="86"/>
    </location>
</feature>
<proteinExistence type="predicted"/>
<name>A0AAV2QH31_MEGNR</name>
<feature type="coiled-coil region" evidence="1">
    <location>
        <begin position="11"/>
        <end position="41"/>
    </location>
</feature>
<reference evidence="3 4" key="1">
    <citation type="submission" date="2024-05" db="EMBL/GenBank/DDBJ databases">
        <authorList>
            <person name="Wallberg A."/>
        </authorList>
    </citation>
    <scope>NUCLEOTIDE SEQUENCE [LARGE SCALE GENOMIC DNA]</scope>
</reference>
<accession>A0AAV2QH31</accession>
<keyword evidence="4" id="KW-1185">Reference proteome</keyword>
<dbReference type="GO" id="GO:0005634">
    <property type="term" value="C:nucleus"/>
    <property type="evidence" value="ECO:0007669"/>
    <property type="project" value="InterPro"/>
</dbReference>
<gene>
    <name evidence="3" type="ORF">MNOR_LOCUS12687</name>
</gene>
<dbReference type="InterPro" id="IPR029138">
    <property type="entry name" value="SNAPC5"/>
</dbReference>
<protein>
    <submittedName>
        <fullName evidence="3">Uncharacterized protein</fullName>
    </submittedName>
</protein>
<feature type="compositionally biased region" description="Polar residues" evidence="2">
    <location>
        <begin position="57"/>
        <end position="84"/>
    </location>
</feature>
<comment type="caution">
    <text evidence="3">The sequence shown here is derived from an EMBL/GenBank/DDBJ whole genome shotgun (WGS) entry which is preliminary data.</text>
</comment>
<evidence type="ECO:0000256" key="1">
    <source>
        <dbReference type="SAM" id="Coils"/>
    </source>
</evidence>
<evidence type="ECO:0000256" key="2">
    <source>
        <dbReference type="SAM" id="MobiDB-lite"/>
    </source>
</evidence>
<dbReference type="AlphaFoldDB" id="A0AAV2QH31"/>
<dbReference type="EMBL" id="CAXKWB010007020">
    <property type="protein sequence ID" value="CAL4085464.1"/>
    <property type="molecule type" value="Genomic_DNA"/>
</dbReference>
<dbReference type="Pfam" id="PF15497">
    <property type="entry name" value="SNAPC5"/>
    <property type="match status" value="1"/>
</dbReference>
<organism evidence="3 4">
    <name type="scientific">Meganyctiphanes norvegica</name>
    <name type="common">Northern krill</name>
    <name type="synonym">Thysanopoda norvegica</name>
    <dbReference type="NCBI Taxonomy" id="48144"/>
    <lineage>
        <taxon>Eukaryota</taxon>
        <taxon>Metazoa</taxon>
        <taxon>Ecdysozoa</taxon>
        <taxon>Arthropoda</taxon>
        <taxon>Crustacea</taxon>
        <taxon>Multicrustacea</taxon>
        <taxon>Malacostraca</taxon>
        <taxon>Eumalacostraca</taxon>
        <taxon>Eucarida</taxon>
        <taxon>Euphausiacea</taxon>
        <taxon>Euphausiidae</taxon>
        <taxon>Meganyctiphanes</taxon>
    </lineage>
</organism>
<dbReference type="Proteomes" id="UP001497623">
    <property type="component" value="Unassembled WGS sequence"/>
</dbReference>
<evidence type="ECO:0000313" key="3">
    <source>
        <dbReference type="EMBL" id="CAL4085464.1"/>
    </source>
</evidence>
<dbReference type="GO" id="GO:0006366">
    <property type="term" value="P:transcription by RNA polymerase II"/>
    <property type="evidence" value="ECO:0007669"/>
    <property type="project" value="InterPro"/>
</dbReference>
<sequence length="185" mass="20749">MAQERLKRSELEILQKEEEALKEIIAKYEDALNKLKVEELTIRSELGRAQDKDLHSRNNTPVSLGNASRPESTNNGSLSISSPQPLRMVQSVDDRGNDMEISAQSPTPTSTISDNVTVASSATRDASINQSRLNLGTALIHRYLQDTAIYEEEEEEENYVEKDSHFNISDNDVSDRKQSFNPSPK</sequence>
<feature type="region of interest" description="Disordered" evidence="2">
    <location>
        <begin position="154"/>
        <end position="185"/>
    </location>
</feature>
<evidence type="ECO:0000313" key="4">
    <source>
        <dbReference type="Proteomes" id="UP001497623"/>
    </source>
</evidence>
<keyword evidence="1" id="KW-0175">Coiled coil</keyword>